<evidence type="ECO:0000313" key="1">
    <source>
        <dbReference type="EMBL" id="CCI40821.1"/>
    </source>
</evidence>
<comment type="caution">
    <text evidence="1">The sequence shown here is derived from an EMBL/GenBank/DDBJ whole genome shotgun (WGS) entry which is preliminary data.</text>
</comment>
<protein>
    <submittedName>
        <fullName evidence="1">Uncharacterized protein</fullName>
    </submittedName>
</protein>
<proteinExistence type="predicted"/>
<dbReference type="GO" id="GO:0003824">
    <property type="term" value="F:catalytic activity"/>
    <property type="evidence" value="ECO:0007669"/>
    <property type="project" value="InterPro"/>
</dbReference>
<dbReference type="AlphaFoldDB" id="A0A024G2D2"/>
<dbReference type="Gene3D" id="3.20.10.10">
    <property type="entry name" value="D-amino Acid Aminotransferase, subunit A, domain 2"/>
    <property type="match status" value="1"/>
</dbReference>
<organism evidence="1 2">
    <name type="scientific">Albugo candida</name>
    <dbReference type="NCBI Taxonomy" id="65357"/>
    <lineage>
        <taxon>Eukaryota</taxon>
        <taxon>Sar</taxon>
        <taxon>Stramenopiles</taxon>
        <taxon>Oomycota</taxon>
        <taxon>Peronosporomycetes</taxon>
        <taxon>Albuginales</taxon>
        <taxon>Albuginaceae</taxon>
        <taxon>Albugo</taxon>
    </lineage>
</organism>
<dbReference type="InterPro" id="IPR036038">
    <property type="entry name" value="Aminotransferase-like"/>
</dbReference>
<keyword evidence="2" id="KW-1185">Reference proteome</keyword>
<dbReference type="Pfam" id="PF01063">
    <property type="entry name" value="Aminotran_4"/>
    <property type="match status" value="1"/>
</dbReference>
<name>A0A024G2D2_9STRA</name>
<accession>A0A024G2D2</accession>
<evidence type="ECO:0000313" key="2">
    <source>
        <dbReference type="Proteomes" id="UP000053237"/>
    </source>
</evidence>
<dbReference type="PANTHER" id="PTHR47703:SF2">
    <property type="entry name" value="D-AMINOACID AMINOTRANSFERASE-LIKE PLP-DEPENDENT ENZYMES SUPERFAMILY PROTEIN"/>
    <property type="match status" value="1"/>
</dbReference>
<dbReference type="EMBL" id="CAIX01000011">
    <property type="protein sequence ID" value="CCI40821.1"/>
    <property type="molecule type" value="Genomic_DNA"/>
</dbReference>
<sequence length="320" mass="36157">MKSILSAVAKNGVALPCVSLNATEFILSQPRGAYTSARTVQQFKIFDYDHHIRRLAKSTAGMHGAVLKSALFDDETKLEPYLREQVPKTLRVAMQEFQKNFRNSLPSSQEYKLTILICVPATPTSKVPLDVFCHVGLLKSLNRNLVKLRVVGEPRVNGELKDSHWIRERQSIYEALPDDVEEILLMDRETTKIYEGSQTNFYAIQDNKVYTADEGILNGTVRSLILEECQKHSIPLILEAPRLSEVASWDACFISSTSRLVLGVDSVEYPQLTDDLAEVKWLQVNFDAHYHLLDKIRQLVQTQFASKSTPIFASTDFAPL</sequence>
<reference evidence="1 2" key="1">
    <citation type="submission" date="2012-05" db="EMBL/GenBank/DDBJ databases">
        <title>Recombination and specialization in a pathogen metapopulation.</title>
        <authorList>
            <person name="Gardiner A."/>
            <person name="Kemen E."/>
            <person name="Schultz-Larsen T."/>
            <person name="MacLean D."/>
            <person name="Van Oosterhout C."/>
            <person name="Jones J.D.G."/>
        </authorList>
    </citation>
    <scope>NUCLEOTIDE SEQUENCE [LARGE SCALE GENOMIC DNA]</scope>
    <source>
        <strain evidence="1 2">Ac Nc2</strain>
    </source>
</reference>
<dbReference type="OrthoDB" id="59470at2759"/>
<gene>
    <name evidence="1" type="ORF">BN9_016050</name>
</gene>
<dbReference type="SUPFAM" id="SSF56752">
    <property type="entry name" value="D-aminoacid aminotransferase-like PLP-dependent enzymes"/>
    <property type="match status" value="1"/>
</dbReference>
<dbReference type="InterPro" id="IPR001544">
    <property type="entry name" value="Aminotrans_IV"/>
</dbReference>
<dbReference type="InterPro" id="IPR043132">
    <property type="entry name" value="BCAT-like_C"/>
</dbReference>
<dbReference type="InParanoid" id="A0A024G2D2"/>
<dbReference type="PANTHER" id="PTHR47703">
    <property type="entry name" value="D-AMINOACID AMINOTRANSFERASE-LIKE PLP-DEPENDENT ENZYMES SUPERFAMILY PROTEIN"/>
    <property type="match status" value="1"/>
</dbReference>
<dbReference type="Proteomes" id="UP000053237">
    <property type="component" value="Unassembled WGS sequence"/>
</dbReference>